<dbReference type="SUPFAM" id="SSF48403">
    <property type="entry name" value="Ankyrin repeat"/>
    <property type="match status" value="1"/>
</dbReference>
<accession>V6DF38</accession>
<evidence type="ECO:0000256" key="2">
    <source>
        <dbReference type="ARBA" id="ARBA00023043"/>
    </source>
</evidence>
<reference evidence="5 6" key="1">
    <citation type="journal article" date="2015" name="Biol. Direct">
        <title>Babela massiliensis, a representative of a widespread bacterial phylum with unusual adaptations to parasitism in amoebae.</title>
        <authorList>
            <person name="Pagnier I."/>
            <person name="Yutin N."/>
            <person name="Croce O."/>
            <person name="Makarova K.S."/>
            <person name="Wolf Y.I."/>
            <person name="Benamar S."/>
            <person name="Raoult D."/>
            <person name="Koonin E.V."/>
            <person name="La Scola B."/>
        </authorList>
    </citation>
    <scope>NUCLEOTIDE SEQUENCE [LARGE SCALE GENOMIC DNA]</scope>
    <source>
        <strain evidence="6">BABL1</strain>
    </source>
</reference>
<keyword evidence="4" id="KW-0812">Transmembrane</keyword>
<dbReference type="PROSITE" id="PS50088">
    <property type="entry name" value="ANK_REPEAT"/>
    <property type="match status" value="5"/>
</dbReference>
<dbReference type="Proteomes" id="UP000018769">
    <property type="component" value="Chromosome I"/>
</dbReference>
<feature type="repeat" description="ANK" evidence="3">
    <location>
        <begin position="227"/>
        <end position="259"/>
    </location>
</feature>
<dbReference type="RefSeq" id="WP_023791022.1">
    <property type="nucleotide sequence ID" value="NC_023003.1"/>
</dbReference>
<organism evidence="5 6">
    <name type="scientific">Candidatus Babela massiliensis</name>
    <dbReference type="NCBI Taxonomy" id="673862"/>
    <lineage>
        <taxon>Bacteria</taxon>
        <taxon>Candidatus Babelota</taxon>
        <taxon>Candidatus Babeliae</taxon>
        <taxon>Candidatus Babeliales</taxon>
        <taxon>Candidatus Babeliaceae</taxon>
        <taxon>Candidatus Babela</taxon>
    </lineage>
</organism>
<dbReference type="PATRIC" id="fig|673862.3.peg.78"/>
<dbReference type="InterPro" id="IPR002110">
    <property type="entry name" value="Ankyrin_rpt"/>
</dbReference>
<dbReference type="PANTHER" id="PTHR24201:SF16">
    <property type="entry name" value="ANKYRIN-1-LIKE-RELATED"/>
    <property type="match status" value="1"/>
</dbReference>
<keyword evidence="4" id="KW-1133">Transmembrane helix</keyword>
<keyword evidence="2 3" id="KW-0040">ANK repeat</keyword>
<dbReference type="STRING" id="673862.BABL1_gene_884"/>
<dbReference type="OrthoDB" id="407974at2"/>
<dbReference type="Gene3D" id="1.25.40.20">
    <property type="entry name" value="Ankyrin repeat-containing domain"/>
    <property type="match status" value="2"/>
</dbReference>
<feature type="repeat" description="ANK" evidence="3">
    <location>
        <begin position="194"/>
        <end position="226"/>
    </location>
</feature>
<proteinExistence type="predicted"/>
<evidence type="ECO:0000256" key="4">
    <source>
        <dbReference type="SAM" id="Phobius"/>
    </source>
</evidence>
<dbReference type="EMBL" id="HG793133">
    <property type="protein sequence ID" value="CDK30190.1"/>
    <property type="molecule type" value="Genomic_DNA"/>
</dbReference>
<feature type="repeat" description="ANK" evidence="3">
    <location>
        <begin position="294"/>
        <end position="326"/>
    </location>
</feature>
<dbReference type="KEGG" id="dpb:BABL1_gene_884"/>
<keyword evidence="6" id="KW-1185">Reference proteome</keyword>
<dbReference type="eggNOG" id="COG0666">
    <property type="taxonomic scope" value="Bacteria"/>
</dbReference>
<dbReference type="PANTHER" id="PTHR24201">
    <property type="entry name" value="ANK_REP_REGION DOMAIN-CONTAINING PROTEIN"/>
    <property type="match status" value="1"/>
</dbReference>
<gene>
    <name evidence="5" type="primary">ankX_5</name>
    <name evidence="5" type="ORF">BABL1_gene_884</name>
</gene>
<protein>
    <submittedName>
        <fullName evidence="5">Ankyrin repeats containing protein</fullName>
    </submittedName>
</protein>
<dbReference type="InterPro" id="IPR050776">
    <property type="entry name" value="Ank_Repeat/CDKN_Inhibitor"/>
</dbReference>
<dbReference type="SMART" id="SM00248">
    <property type="entry name" value="ANK"/>
    <property type="match status" value="8"/>
</dbReference>
<keyword evidence="4" id="KW-0472">Membrane</keyword>
<feature type="transmembrane region" description="Helical" evidence="4">
    <location>
        <begin position="7"/>
        <end position="28"/>
    </location>
</feature>
<sequence length="425" mass="48656">MNLKIRNLFYFTLCLINIINTNTILSMANFKRIARIFKKNTTQRVSFDNTLLGILPDELILLIFQKGLISVLNSCSTNISQKEILVEVNQYILLWRLFDKNFSNYKEDVIKMANKYIKDFILKNKLLEILESDIEKDFKDKEEEIIELIKKGACVNQRDKYGNTPLIVLAMRGSEKSVKYLIENKADINDKDILGQTVLMWSISRNFQEVVSLLISYNVDINTQDIDGNTPLMVATYSGYMDIIKLLFKNKVNINHKNKHKESALIIAISENKEDIARILIEHQDIEINIQDIEGNTPLIMAVLVGNINIAKRLLEINALVNLKNFKNQTALTIACQRGHANLVNLLLEYNADINAQDEQGYNALMIAIILKFNDIAKQLILSRANLSLEDNDGNTARDLASIYENNEIVELIDARIKSCFCLLY</sequence>
<dbReference type="AlphaFoldDB" id="V6DF38"/>
<dbReference type="InterPro" id="IPR036770">
    <property type="entry name" value="Ankyrin_rpt-contain_sf"/>
</dbReference>
<name>V6DF38_9BACT</name>
<dbReference type="HOGENOM" id="CLU_000134_57_0_7"/>
<feature type="repeat" description="ANK" evidence="3">
    <location>
        <begin position="327"/>
        <end position="359"/>
    </location>
</feature>
<evidence type="ECO:0000313" key="6">
    <source>
        <dbReference type="Proteomes" id="UP000018769"/>
    </source>
</evidence>
<evidence type="ECO:0000256" key="3">
    <source>
        <dbReference type="PROSITE-ProRule" id="PRU00023"/>
    </source>
</evidence>
<dbReference type="Pfam" id="PF12796">
    <property type="entry name" value="Ank_2"/>
    <property type="match status" value="3"/>
</dbReference>
<keyword evidence="1" id="KW-0677">Repeat</keyword>
<dbReference type="PRINTS" id="PR01415">
    <property type="entry name" value="ANKYRIN"/>
</dbReference>
<evidence type="ECO:0000256" key="1">
    <source>
        <dbReference type="ARBA" id="ARBA00022737"/>
    </source>
</evidence>
<evidence type="ECO:0000313" key="5">
    <source>
        <dbReference type="EMBL" id="CDK30190.1"/>
    </source>
</evidence>
<feature type="repeat" description="ANK" evidence="3">
    <location>
        <begin position="161"/>
        <end position="193"/>
    </location>
</feature>
<dbReference type="PROSITE" id="PS50297">
    <property type="entry name" value="ANK_REP_REGION"/>
    <property type="match status" value="4"/>
</dbReference>